<dbReference type="InterPro" id="IPR036271">
    <property type="entry name" value="Tet_transcr_reg_TetR-rel_C_sf"/>
</dbReference>
<dbReference type="PROSITE" id="PS50977">
    <property type="entry name" value="HTH_TETR_2"/>
    <property type="match status" value="1"/>
</dbReference>
<evidence type="ECO:0000313" key="4">
    <source>
        <dbReference type="EMBL" id="MFI7589725.1"/>
    </source>
</evidence>
<feature type="domain" description="HTH tetR-type" evidence="3">
    <location>
        <begin position="23"/>
        <end position="83"/>
    </location>
</feature>
<dbReference type="SUPFAM" id="SSF46689">
    <property type="entry name" value="Homeodomain-like"/>
    <property type="match status" value="1"/>
</dbReference>
<protein>
    <submittedName>
        <fullName evidence="4">TetR/AcrR family transcriptional regulator</fullName>
    </submittedName>
</protein>
<dbReference type="EMBL" id="JBITLV010000009">
    <property type="protein sequence ID" value="MFI7589725.1"/>
    <property type="molecule type" value="Genomic_DNA"/>
</dbReference>
<dbReference type="InterPro" id="IPR050109">
    <property type="entry name" value="HTH-type_TetR-like_transc_reg"/>
</dbReference>
<accession>A0ABW8ATJ8</accession>
<dbReference type="InterPro" id="IPR009057">
    <property type="entry name" value="Homeodomain-like_sf"/>
</dbReference>
<dbReference type="PANTHER" id="PTHR30055">
    <property type="entry name" value="HTH-TYPE TRANSCRIPTIONAL REGULATOR RUTR"/>
    <property type="match status" value="1"/>
</dbReference>
<dbReference type="InterPro" id="IPR001647">
    <property type="entry name" value="HTH_TetR"/>
</dbReference>
<comment type="caution">
    <text evidence="4">The sequence shown here is derived from an EMBL/GenBank/DDBJ whole genome shotgun (WGS) entry which is preliminary data.</text>
</comment>
<keyword evidence="5" id="KW-1185">Reference proteome</keyword>
<evidence type="ECO:0000313" key="5">
    <source>
        <dbReference type="Proteomes" id="UP001612915"/>
    </source>
</evidence>
<dbReference type="RefSeq" id="WP_398284329.1">
    <property type="nucleotide sequence ID" value="NZ_JBITLV010000009.1"/>
</dbReference>
<dbReference type="SUPFAM" id="SSF48498">
    <property type="entry name" value="Tetracyclin repressor-like, C-terminal domain"/>
    <property type="match status" value="1"/>
</dbReference>
<dbReference type="PANTHER" id="PTHR30055:SF226">
    <property type="entry name" value="HTH-TYPE TRANSCRIPTIONAL REGULATOR PKSA"/>
    <property type="match status" value="1"/>
</dbReference>
<dbReference type="Gene3D" id="1.10.357.10">
    <property type="entry name" value="Tetracycline Repressor, domain 2"/>
    <property type="match status" value="1"/>
</dbReference>
<dbReference type="Pfam" id="PF00440">
    <property type="entry name" value="TetR_N"/>
    <property type="match status" value="1"/>
</dbReference>
<evidence type="ECO:0000256" key="2">
    <source>
        <dbReference type="PROSITE-ProRule" id="PRU00335"/>
    </source>
</evidence>
<sequence>MSEQDERTSAGGVSVEGLPAWQLARREQIVRAALGALEEQEYERIQIRDVAADAGVALGTLYRYFSSKEHLYAAVLGEWAAFDRARPSRSKAAPAERVRKRVHAVIRALHRQPQFFKVYVLLQASGDANARELLTQFAQVAEDSLAAEFDMLDDAEAHDVAIMLWSIINSMITQVLYQGGPVTRVHEVVDAFLDLLTPRLEA</sequence>
<gene>
    <name evidence="4" type="ORF">ACIB24_21870</name>
</gene>
<feature type="DNA-binding region" description="H-T-H motif" evidence="2">
    <location>
        <begin position="46"/>
        <end position="65"/>
    </location>
</feature>
<dbReference type="PRINTS" id="PR00455">
    <property type="entry name" value="HTHTETR"/>
</dbReference>
<reference evidence="4 5" key="1">
    <citation type="submission" date="2024-10" db="EMBL/GenBank/DDBJ databases">
        <title>The Natural Products Discovery Center: Release of the First 8490 Sequenced Strains for Exploring Actinobacteria Biosynthetic Diversity.</title>
        <authorList>
            <person name="Kalkreuter E."/>
            <person name="Kautsar S.A."/>
            <person name="Yang D."/>
            <person name="Bader C.D."/>
            <person name="Teijaro C.N."/>
            <person name="Fluegel L."/>
            <person name="Davis C.M."/>
            <person name="Simpson J.R."/>
            <person name="Lauterbach L."/>
            <person name="Steele A.D."/>
            <person name="Gui C."/>
            <person name="Meng S."/>
            <person name="Li G."/>
            <person name="Viehrig K."/>
            <person name="Ye F."/>
            <person name="Su P."/>
            <person name="Kiefer A.F."/>
            <person name="Nichols A."/>
            <person name="Cepeda A.J."/>
            <person name="Yan W."/>
            <person name="Fan B."/>
            <person name="Jiang Y."/>
            <person name="Adhikari A."/>
            <person name="Zheng C.-J."/>
            <person name="Schuster L."/>
            <person name="Cowan T.M."/>
            <person name="Smanski M.J."/>
            <person name="Chevrette M.G."/>
            <person name="De Carvalho L.P.S."/>
            <person name="Shen B."/>
        </authorList>
    </citation>
    <scope>NUCLEOTIDE SEQUENCE [LARGE SCALE GENOMIC DNA]</scope>
    <source>
        <strain evidence="4 5">NPDC049639</strain>
    </source>
</reference>
<proteinExistence type="predicted"/>
<evidence type="ECO:0000256" key="1">
    <source>
        <dbReference type="ARBA" id="ARBA00023125"/>
    </source>
</evidence>
<evidence type="ECO:0000259" key="3">
    <source>
        <dbReference type="PROSITE" id="PS50977"/>
    </source>
</evidence>
<dbReference type="Proteomes" id="UP001612915">
    <property type="component" value="Unassembled WGS sequence"/>
</dbReference>
<name>A0ABW8ATJ8_9ACTN</name>
<organism evidence="4 5">
    <name type="scientific">Spongisporangium articulatum</name>
    <dbReference type="NCBI Taxonomy" id="3362603"/>
    <lineage>
        <taxon>Bacteria</taxon>
        <taxon>Bacillati</taxon>
        <taxon>Actinomycetota</taxon>
        <taxon>Actinomycetes</taxon>
        <taxon>Kineosporiales</taxon>
        <taxon>Kineosporiaceae</taxon>
        <taxon>Spongisporangium</taxon>
    </lineage>
</organism>
<keyword evidence="1 2" id="KW-0238">DNA-binding</keyword>